<accession>A0A4Y7R7G9</accession>
<comment type="caution">
    <text evidence="1">The sequence shown here is derived from an EMBL/GenBank/DDBJ whole genome shotgun (WGS) entry which is preliminary data.</text>
</comment>
<sequence>MPGGDRTGPLGLGARTGRAGGYCAGFGAPGYMNQVPGFEYGPGCGQGAGFGPAGGRGAFRGRRLGRSFSGGYQYSAPAYIPILSKFLLHLSDKQLSLMEKRLAELEVLKKSKD</sequence>
<gene>
    <name evidence="1" type="ORF">Psch_03330</name>
</gene>
<evidence type="ECO:0000313" key="2">
    <source>
        <dbReference type="Proteomes" id="UP000298324"/>
    </source>
</evidence>
<dbReference type="Proteomes" id="UP000298324">
    <property type="component" value="Unassembled WGS sequence"/>
</dbReference>
<evidence type="ECO:0000313" key="1">
    <source>
        <dbReference type="EMBL" id="TEB04570.1"/>
    </source>
</evidence>
<dbReference type="InterPro" id="IPR035205">
    <property type="entry name" value="DUF5320"/>
</dbReference>
<evidence type="ECO:0008006" key="3">
    <source>
        <dbReference type="Google" id="ProtNLM"/>
    </source>
</evidence>
<name>A0A4Y7R7G9_9FIRM</name>
<dbReference type="AlphaFoldDB" id="A0A4Y7R7G9"/>
<dbReference type="RefSeq" id="WP_190258932.1">
    <property type="nucleotide sequence ID" value="NZ_QFGA01000003.1"/>
</dbReference>
<organism evidence="1 2">
    <name type="scientific">Pelotomaculum schinkii</name>
    <dbReference type="NCBI Taxonomy" id="78350"/>
    <lineage>
        <taxon>Bacteria</taxon>
        <taxon>Bacillati</taxon>
        <taxon>Bacillota</taxon>
        <taxon>Clostridia</taxon>
        <taxon>Eubacteriales</taxon>
        <taxon>Desulfotomaculaceae</taxon>
        <taxon>Pelotomaculum</taxon>
    </lineage>
</organism>
<protein>
    <recommendedName>
        <fullName evidence="3">DUF5320 domain-containing protein</fullName>
    </recommendedName>
</protein>
<dbReference type="EMBL" id="QFGA01000003">
    <property type="protein sequence ID" value="TEB04570.1"/>
    <property type="molecule type" value="Genomic_DNA"/>
</dbReference>
<dbReference type="Pfam" id="PF17253">
    <property type="entry name" value="DUF5320"/>
    <property type="match status" value="1"/>
</dbReference>
<reference evidence="1 2" key="1">
    <citation type="journal article" date="2018" name="Environ. Microbiol.">
        <title>Novel energy conservation strategies and behaviour of Pelotomaculum schinkii driving syntrophic propionate catabolism.</title>
        <authorList>
            <person name="Hidalgo-Ahumada C.A.P."/>
            <person name="Nobu M.K."/>
            <person name="Narihiro T."/>
            <person name="Tamaki H."/>
            <person name="Liu W.T."/>
            <person name="Kamagata Y."/>
            <person name="Stams A.J.M."/>
            <person name="Imachi H."/>
            <person name="Sousa D.Z."/>
        </authorList>
    </citation>
    <scope>NUCLEOTIDE SEQUENCE [LARGE SCALE GENOMIC DNA]</scope>
    <source>
        <strain evidence="1 2">HH</strain>
    </source>
</reference>
<proteinExistence type="predicted"/>
<keyword evidence="2" id="KW-1185">Reference proteome</keyword>